<dbReference type="Pfam" id="PF12833">
    <property type="entry name" value="HTH_18"/>
    <property type="match status" value="1"/>
</dbReference>
<protein>
    <submittedName>
        <fullName evidence="5">AraC family transcriptional regulator</fullName>
    </submittedName>
</protein>
<reference evidence="5 6" key="1">
    <citation type="submission" date="2019-05" db="EMBL/GenBank/DDBJ databases">
        <title>Microbulbifer harenosus sp. nov., an alginate-degrading bacterium isolated from coastal sand.</title>
        <authorList>
            <person name="Huang H."/>
            <person name="Mo K."/>
            <person name="Bao S."/>
        </authorList>
    </citation>
    <scope>NUCLEOTIDE SEQUENCE [LARGE SCALE GENOMIC DNA]</scope>
    <source>
        <strain evidence="5 6">HB161719</strain>
    </source>
</reference>
<dbReference type="RefSeq" id="WP_138236969.1">
    <property type="nucleotide sequence ID" value="NZ_CP185860.1"/>
</dbReference>
<gene>
    <name evidence="5" type="ORF">FDY93_17135</name>
</gene>
<keyword evidence="3" id="KW-0804">Transcription</keyword>
<dbReference type="PANTHER" id="PTHR47894:SF1">
    <property type="entry name" value="HTH-TYPE TRANSCRIPTIONAL REGULATOR VQSM"/>
    <property type="match status" value="1"/>
</dbReference>
<dbReference type="InterPro" id="IPR032687">
    <property type="entry name" value="AraC-type_N"/>
</dbReference>
<dbReference type="EMBL" id="VANI01000020">
    <property type="protein sequence ID" value="TLM74759.1"/>
    <property type="molecule type" value="Genomic_DNA"/>
</dbReference>
<keyword evidence="2" id="KW-0238">DNA-binding</keyword>
<dbReference type="SMART" id="SM00342">
    <property type="entry name" value="HTH_ARAC"/>
    <property type="match status" value="1"/>
</dbReference>
<evidence type="ECO:0000256" key="1">
    <source>
        <dbReference type="ARBA" id="ARBA00023015"/>
    </source>
</evidence>
<dbReference type="Gene3D" id="1.10.10.60">
    <property type="entry name" value="Homeodomain-like"/>
    <property type="match status" value="1"/>
</dbReference>
<dbReference type="SUPFAM" id="SSF46689">
    <property type="entry name" value="Homeodomain-like"/>
    <property type="match status" value="1"/>
</dbReference>
<feature type="domain" description="HTH araC/xylS-type" evidence="4">
    <location>
        <begin position="249"/>
        <end position="346"/>
    </location>
</feature>
<organism evidence="5 6">
    <name type="scientific">Microbulbifer harenosus</name>
    <dbReference type="NCBI Taxonomy" id="2576840"/>
    <lineage>
        <taxon>Bacteria</taxon>
        <taxon>Pseudomonadati</taxon>
        <taxon>Pseudomonadota</taxon>
        <taxon>Gammaproteobacteria</taxon>
        <taxon>Cellvibrionales</taxon>
        <taxon>Microbulbiferaceae</taxon>
        <taxon>Microbulbifer</taxon>
    </lineage>
</organism>
<evidence type="ECO:0000256" key="2">
    <source>
        <dbReference type="ARBA" id="ARBA00023125"/>
    </source>
</evidence>
<dbReference type="InterPro" id="IPR009057">
    <property type="entry name" value="Homeodomain-like_sf"/>
</dbReference>
<dbReference type="InterPro" id="IPR018060">
    <property type="entry name" value="HTH_AraC"/>
</dbReference>
<evidence type="ECO:0000313" key="5">
    <source>
        <dbReference type="EMBL" id="TLM74759.1"/>
    </source>
</evidence>
<proteinExistence type="predicted"/>
<name>A0ABY2UDL3_9GAMM</name>
<dbReference type="Proteomes" id="UP000306791">
    <property type="component" value="Unassembled WGS sequence"/>
</dbReference>
<accession>A0ABY2UDL3</accession>
<dbReference type="PANTHER" id="PTHR47894">
    <property type="entry name" value="HTH-TYPE TRANSCRIPTIONAL REGULATOR GADX"/>
    <property type="match status" value="1"/>
</dbReference>
<dbReference type="PROSITE" id="PS01124">
    <property type="entry name" value="HTH_ARAC_FAMILY_2"/>
    <property type="match status" value="1"/>
</dbReference>
<evidence type="ECO:0000256" key="3">
    <source>
        <dbReference type="ARBA" id="ARBA00023163"/>
    </source>
</evidence>
<keyword evidence="1" id="KW-0805">Transcription regulation</keyword>
<evidence type="ECO:0000313" key="6">
    <source>
        <dbReference type="Proteomes" id="UP000306791"/>
    </source>
</evidence>
<evidence type="ECO:0000259" key="4">
    <source>
        <dbReference type="PROSITE" id="PS01124"/>
    </source>
</evidence>
<comment type="caution">
    <text evidence="5">The sequence shown here is derived from an EMBL/GenBank/DDBJ whole genome shotgun (WGS) entry which is preliminary data.</text>
</comment>
<dbReference type="Pfam" id="PF12625">
    <property type="entry name" value="Arabinose_bd"/>
    <property type="match status" value="1"/>
</dbReference>
<keyword evidence="6" id="KW-1185">Reference proteome</keyword>
<sequence>MDYDTRLIPLHRHPLGFIEVFRELGASESTLLQGTGITSALFDLQEARISYNQWRVLLQNGVRQCAHPQLGLIVGLRFHWSFWGPMGFMIECSPSLKDIAESFRRYMVTVQPFYALHAARSNSYLDRGNRVVEPINYSTSQDADPVLRDFLRQFRLATTLRIWDECGNKSVEDPEIHVRLDQPRPAACEFYDRLPCQSLEFGGNTSTISGSIDLVFTPFRPMRRRTYERLQRECEQELDRFAEHFSFTERVRWHMRSHFNPRLELQQVAEQLQVSPRGLSRRLAADGVTFRGLLHEIRMEIALHHLRNSCLAVEEIARYTGFSCASSLRRAVKNWSGKTTSDLRGDSIAL</sequence>